<accession>A0ABZ1KED2</accession>
<protein>
    <submittedName>
        <fullName evidence="1">Uncharacterized protein</fullName>
    </submittedName>
</protein>
<dbReference type="GeneID" id="95062775"/>
<dbReference type="EMBL" id="CP108135">
    <property type="protein sequence ID" value="WTP68872.1"/>
    <property type="molecule type" value="Genomic_DNA"/>
</dbReference>
<evidence type="ECO:0000313" key="2">
    <source>
        <dbReference type="Proteomes" id="UP001622496"/>
    </source>
</evidence>
<gene>
    <name evidence="1" type="ORF">OG560_27000</name>
</gene>
<sequence length="52" mass="5564">MLTSSVSRCAAPGAVRWSTRYAGCEIAGSCTLIPGDRPERPVETVKAFVPLR</sequence>
<proteinExistence type="predicted"/>
<name>A0ABZ1KED2_9ACTN</name>
<evidence type="ECO:0000313" key="1">
    <source>
        <dbReference type="EMBL" id="WTP68872.1"/>
    </source>
</evidence>
<dbReference type="Proteomes" id="UP001622496">
    <property type="component" value="Chromosome"/>
</dbReference>
<organism evidence="1 2">
    <name type="scientific">[Kitasatospora] papulosa</name>
    <dbReference type="NCBI Taxonomy" id="1464011"/>
    <lineage>
        <taxon>Bacteria</taxon>
        <taxon>Bacillati</taxon>
        <taxon>Actinomycetota</taxon>
        <taxon>Actinomycetes</taxon>
        <taxon>Kitasatosporales</taxon>
        <taxon>Streptomycetaceae</taxon>
        <taxon>Streptomyces</taxon>
    </lineage>
</organism>
<reference evidence="1 2" key="1">
    <citation type="submission" date="2022-10" db="EMBL/GenBank/DDBJ databases">
        <title>The complete genomes of actinobacterial strains from the NBC collection.</title>
        <authorList>
            <person name="Joergensen T.S."/>
            <person name="Alvarez Arevalo M."/>
            <person name="Sterndorff E.B."/>
            <person name="Faurdal D."/>
            <person name="Vuksanovic O."/>
            <person name="Mourched A.-S."/>
            <person name="Charusanti P."/>
            <person name="Shaw S."/>
            <person name="Blin K."/>
            <person name="Weber T."/>
        </authorList>
    </citation>
    <scope>NUCLEOTIDE SEQUENCE [LARGE SCALE GENOMIC DNA]</scope>
    <source>
        <strain evidence="1 2">NBC_00185</strain>
    </source>
</reference>
<keyword evidence="2" id="KW-1185">Reference proteome</keyword>
<dbReference type="RefSeq" id="WP_015579269.1">
    <property type="nucleotide sequence ID" value="NZ_CP108135.1"/>
</dbReference>